<dbReference type="InterPro" id="IPR009910">
    <property type="entry name" value="DUF1450"/>
</dbReference>
<sequence length="86" mass="9295">MEIEWCVQNASTGAQEALKRLQAVRPDVSVRKYACMEQCALCARRPFAVIGGSVVEAETPEGLADQLLAILDAQSSGRPCPRQAPH</sequence>
<dbReference type="STRING" id="252246.SAMN05421799_11159"/>
<organism evidence="1 2">
    <name type="scientific">Alicyclobacillus vulcanalis</name>
    <dbReference type="NCBI Taxonomy" id="252246"/>
    <lineage>
        <taxon>Bacteria</taxon>
        <taxon>Bacillati</taxon>
        <taxon>Bacillota</taxon>
        <taxon>Bacilli</taxon>
        <taxon>Bacillales</taxon>
        <taxon>Alicyclobacillaceae</taxon>
        <taxon>Alicyclobacillus</taxon>
    </lineage>
</organism>
<accession>A0A1N7P4U1</accession>
<keyword evidence="2" id="KW-1185">Reference proteome</keyword>
<dbReference type="Proteomes" id="UP000186156">
    <property type="component" value="Unassembled WGS sequence"/>
</dbReference>
<proteinExistence type="predicted"/>
<evidence type="ECO:0000313" key="2">
    <source>
        <dbReference type="Proteomes" id="UP000186156"/>
    </source>
</evidence>
<dbReference type="Pfam" id="PF07293">
    <property type="entry name" value="DUF1450"/>
    <property type="match status" value="1"/>
</dbReference>
<gene>
    <name evidence="1" type="ORF">SAMN05421799_11159</name>
</gene>
<dbReference type="AlphaFoldDB" id="A0A1N7P4U1"/>
<evidence type="ECO:0000313" key="1">
    <source>
        <dbReference type="EMBL" id="SIT05578.1"/>
    </source>
</evidence>
<name>A0A1N7P4U1_9BACL</name>
<dbReference type="EMBL" id="FTOO01000011">
    <property type="protein sequence ID" value="SIT05578.1"/>
    <property type="molecule type" value="Genomic_DNA"/>
</dbReference>
<dbReference type="RefSeq" id="WP_234969779.1">
    <property type="nucleotide sequence ID" value="NZ_FTOO01000011.1"/>
</dbReference>
<protein>
    <submittedName>
        <fullName evidence="1">Uncharacterized protein YuzB, UPF0349 family</fullName>
    </submittedName>
</protein>
<reference evidence="2" key="1">
    <citation type="submission" date="2017-01" db="EMBL/GenBank/DDBJ databases">
        <authorList>
            <person name="Varghese N."/>
            <person name="Submissions S."/>
        </authorList>
    </citation>
    <scope>NUCLEOTIDE SEQUENCE [LARGE SCALE GENOMIC DNA]</scope>
    <source>
        <strain evidence="2">DSM 16176</strain>
    </source>
</reference>